<sequence length="87" mass="9307">MSTPARPQTDPIEPINTPPPSANVIERPYAEDQAPEIKTRGGNNPVTESAKGISNRVQDKASQAKDALTPDSSHTIKETREVKVSGS</sequence>
<dbReference type="EMBL" id="CAUYUE010000004">
    <property type="protein sequence ID" value="CAK0767885.1"/>
    <property type="molecule type" value="Genomic_DNA"/>
</dbReference>
<protein>
    <submittedName>
        <fullName evidence="2">Uncharacterized protein</fullName>
    </submittedName>
</protein>
<proteinExistence type="predicted"/>
<keyword evidence="3" id="KW-1185">Reference proteome</keyword>
<evidence type="ECO:0000313" key="2">
    <source>
        <dbReference type="EMBL" id="CAK0767885.1"/>
    </source>
</evidence>
<accession>A0AAV1HYV7</accession>
<gene>
    <name evidence="2" type="ORF">CVIRNUC_003506</name>
</gene>
<name>A0AAV1HYV7_9CHLO</name>
<comment type="caution">
    <text evidence="2">The sequence shown here is derived from an EMBL/GenBank/DDBJ whole genome shotgun (WGS) entry which is preliminary data.</text>
</comment>
<evidence type="ECO:0000256" key="1">
    <source>
        <dbReference type="SAM" id="MobiDB-lite"/>
    </source>
</evidence>
<feature type="compositionally biased region" description="Basic and acidic residues" evidence="1">
    <location>
        <begin position="74"/>
        <end position="87"/>
    </location>
</feature>
<dbReference type="Proteomes" id="UP001314263">
    <property type="component" value="Unassembled WGS sequence"/>
</dbReference>
<feature type="region of interest" description="Disordered" evidence="1">
    <location>
        <begin position="1"/>
        <end position="87"/>
    </location>
</feature>
<organism evidence="2 3">
    <name type="scientific">Coccomyxa viridis</name>
    <dbReference type="NCBI Taxonomy" id="1274662"/>
    <lineage>
        <taxon>Eukaryota</taxon>
        <taxon>Viridiplantae</taxon>
        <taxon>Chlorophyta</taxon>
        <taxon>core chlorophytes</taxon>
        <taxon>Trebouxiophyceae</taxon>
        <taxon>Trebouxiophyceae incertae sedis</taxon>
        <taxon>Coccomyxaceae</taxon>
        <taxon>Coccomyxa</taxon>
    </lineage>
</organism>
<reference evidence="2 3" key="1">
    <citation type="submission" date="2023-10" db="EMBL/GenBank/DDBJ databases">
        <authorList>
            <person name="Maclean D."/>
            <person name="Macfadyen A."/>
        </authorList>
    </citation>
    <scope>NUCLEOTIDE SEQUENCE [LARGE SCALE GENOMIC DNA]</scope>
</reference>
<dbReference type="AlphaFoldDB" id="A0AAV1HYV7"/>
<evidence type="ECO:0000313" key="3">
    <source>
        <dbReference type="Proteomes" id="UP001314263"/>
    </source>
</evidence>